<comment type="caution">
    <text evidence="1">The sequence shown here is derived from an EMBL/GenBank/DDBJ whole genome shotgun (WGS) entry which is preliminary data.</text>
</comment>
<dbReference type="Proteomes" id="UP000276834">
    <property type="component" value="Unassembled WGS sequence"/>
</dbReference>
<organism evidence="1 2">
    <name type="scientific">Chloebia gouldiae</name>
    <name type="common">Gouldian finch</name>
    <name type="synonym">Erythrura gouldiae</name>
    <dbReference type="NCBI Taxonomy" id="44316"/>
    <lineage>
        <taxon>Eukaryota</taxon>
        <taxon>Metazoa</taxon>
        <taxon>Chordata</taxon>
        <taxon>Craniata</taxon>
        <taxon>Vertebrata</taxon>
        <taxon>Euteleostomi</taxon>
        <taxon>Archelosauria</taxon>
        <taxon>Archosauria</taxon>
        <taxon>Dinosauria</taxon>
        <taxon>Saurischia</taxon>
        <taxon>Theropoda</taxon>
        <taxon>Coelurosauria</taxon>
        <taxon>Aves</taxon>
        <taxon>Neognathae</taxon>
        <taxon>Neoaves</taxon>
        <taxon>Telluraves</taxon>
        <taxon>Australaves</taxon>
        <taxon>Passeriformes</taxon>
        <taxon>Passeroidea</taxon>
        <taxon>Passeridae</taxon>
        <taxon>Chloebia</taxon>
    </lineage>
</organism>
<keyword evidence="2" id="KW-1185">Reference proteome</keyword>
<dbReference type="AlphaFoldDB" id="A0A3L8SBK0"/>
<name>A0A3L8SBK0_CHLGU</name>
<sequence>MMPLLSSCGIWGVVPDFFALVFVNALCTITCKWGGQSWVCVWGCGSDGSKLLTGGRSIHSHSPWQGISLCFCHQLITYSKTEMPFLLCCAQLHPFNTPGKSIPAALCTASAGLWREPVKRHFKMCLRRCLACKLGLCLEVNSRVVQFPGLPLTFWINETLLSPLRQRNDEPLFGWGLCPCVPLCLLLASCSPVAAPLVPQSPWPLMAEGL</sequence>
<evidence type="ECO:0000313" key="2">
    <source>
        <dbReference type="Proteomes" id="UP000276834"/>
    </source>
</evidence>
<protein>
    <submittedName>
        <fullName evidence="1">Uncharacterized protein</fullName>
    </submittedName>
</protein>
<dbReference type="EMBL" id="QUSF01000032">
    <property type="protein sequence ID" value="RLV99590.1"/>
    <property type="molecule type" value="Genomic_DNA"/>
</dbReference>
<proteinExistence type="predicted"/>
<gene>
    <name evidence="1" type="ORF">DV515_00009766</name>
</gene>
<reference evidence="1 2" key="1">
    <citation type="journal article" date="2018" name="Proc. R. Soc. B">
        <title>A non-coding region near Follistatin controls head colour polymorphism in the Gouldian finch.</title>
        <authorList>
            <person name="Toomey M.B."/>
            <person name="Marques C.I."/>
            <person name="Andrade P."/>
            <person name="Araujo P.M."/>
            <person name="Sabatino S."/>
            <person name="Gazda M.A."/>
            <person name="Afonso S."/>
            <person name="Lopes R.J."/>
            <person name="Corbo J.C."/>
            <person name="Carneiro M."/>
        </authorList>
    </citation>
    <scope>NUCLEOTIDE SEQUENCE [LARGE SCALE GENOMIC DNA]</scope>
    <source>
        <strain evidence="1">Red01</strain>
        <tissue evidence="1">Muscle</tissue>
    </source>
</reference>
<evidence type="ECO:0000313" key="1">
    <source>
        <dbReference type="EMBL" id="RLV99590.1"/>
    </source>
</evidence>
<accession>A0A3L8SBK0</accession>